<dbReference type="STRING" id="862719.AZOLI_2597"/>
<feature type="region of interest" description="Disordered" evidence="1">
    <location>
        <begin position="1"/>
        <end position="56"/>
    </location>
</feature>
<gene>
    <name evidence="2" type="ordered locus">AZOLI_2597</name>
</gene>
<reference evidence="3" key="1">
    <citation type="journal article" date="2011" name="PLoS Genet.">
        <title>Azospirillum genomes reveal transition of bacteria from aquatic to terrestrial environments.</title>
        <authorList>
            <person name="Wisniewski-Dye F."/>
            <person name="Borziak K."/>
            <person name="Khalsa-Moyers G."/>
            <person name="Alexandre G."/>
            <person name="Sukharnikov L.O."/>
            <person name="Wuichet K."/>
            <person name="Hurst G.B."/>
            <person name="McDonald W.H."/>
            <person name="Robertson J.S."/>
            <person name="Barbe V."/>
            <person name="Calteau A."/>
            <person name="Rouy Z."/>
            <person name="Mangenot S."/>
            <person name="Prigent-Combaret C."/>
            <person name="Normand P."/>
            <person name="Boyer M."/>
            <person name="Siguier P."/>
            <person name="Dessaux Y."/>
            <person name="Elmerich C."/>
            <person name="Condemine G."/>
            <person name="Krishnen G."/>
            <person name="Kennedy I."/>
            <person name="Paterson A.H."/>
            <person name="Gonzalez V."/>
            <person name="Mavingui P."/>
            <person name="Zhulin I.B."/>
        </authorList>
    </citation>
    <scope>NUCLEOTIDE SEQUENCE [LARGE SCALE GENOMIC DNA]</scope>
    <source>
        <strain evidence="3">4B</strain>
    </source>
</reference>
<sequence>MLAKSSHRPYLSGVGRRPAPRKHAQAPDRPPPDGSAPTRRGARKPGRSLLARPPFW</sequence>
<protein>
    <submittedName>
        <fullName evidence="2">Uncharacterized protein</fullName>
    </submittedName>
</protein>
<proteinExistence type="predicted"/>
<evidence type="ECO:0000313" key="2">
    <source>
        <dbReference type="EMBL" id="CBS87793.1"/>
    </source>
</evidence>
<dbReference type="AlphaFoldDB" id="G7Z303"/>
<dbReference type="EMBL" id="FQ311868">
    <property type="protein sequence ID" value="CBS87793.1"/>
    <property type="molecule type" value="Genomic_DNA"/>
</dbReference>
<organism evidence="2 3">
    <name type="scientific">Azospirillum lipoferum (strain 4B)</name>
    <dbReference type="NCBI Taxonomy" id="862719"/>
    <lineage>
        <taxon>Bacteria</taxon>
        <taxon>Pseudomonadati</taxon>
        <taxon>Pseudomonadota</taxon>
        <taxon>Alphaproteobacteria</taxon>
        <taxon>Rhodospirillales</taxon>
        <taxon>Azospirillaceae</taxon>
        <taxon>Azospirillum</taxon>
    </lineage>
</organism>
<dbReference type="Proteomes" id="UP000005667">
    <property type="component" value="Chromosome"/>
</dbReference>
<dbReference type="KEGG" id="ali:AZOLI_2597"/>
<accession>G7Z303</accession>
<name>G7Z303_AZOL4</name>
<evidence type="ECO:0000256" key="1">
    <source>
        <dbReference type="SAM" id="MobiDB-lite"/>
    </source>
</evidence>
<dbReference type="HOGENOM" id="CLU_3004128_0_0_5"/>
<keyword evidence="3" id="KW-1185">Reference proteome</keyword>
<evidence type="ECO:0000313" key="3">
    <source>
        <dbReference type="Proteomes" id="UP000005667"/>
    </source>
</evidence>